<evidence type="ECO:0000313" key="9">
    <source>
        <dbReference type="EMBL" id="MCQ0969644.1"/>
    </source>
</evidence>
<feature type="domain" description="PhoU" evidence="8">
    <location>
        <begin position="346"/>
        <end position="426"/>
    </location>
</feature>
<feature type="transmembrane region" description="Helical" evidence="7">
    <location>
        <begin position="174"/>
        <end position="199"/>
    </location>
</feature>
<sequence>MHLSLILLHLAGAVMLLLYAVQIVRMGVESAWGGQLRAMLRAAKTSDLRAALGGVTLATMLQSSTAVAILACGFATSGFLSVPTGLALMLGADLGSALVARILSIDLGWLVPAFLFVGGLLHLKVSSPLLQEIGRMVLGIGLILLSLTLIGSATGPLRESALPANVSDYLAEDYLTAFLIGALFTWLIHSGVAFVLMLAAFATHGLLTLDAAIPMILGCNLGGGMIAFWLTRGMATDAQRITTGNLLFRSGAAIAALAVFEATDAGIETLGSTSATAVVNFHLAFNLGLVAIGLPFVGAVARLTGRMHPGSDDPSADAEPWRTPSALDPSVIDTPRLALASATRELLRMGELIEAMARPVMSLMEDGDRDAIARTRKIDAEVNRIHTRIKLYLAQVNRGQLSEDEARRSIELTDFAINLEHAGDIVAKHLLALADKKVRTEWQFSPAGWAELTELHQKLMDNIHLSLNVLVSQDHPSARQLVREKQRMRDMARRTQDLHLKRLQDGTPESIETSGMHLEIARGFKEMNSLLVTVAYPLLARSGELLDSRLSQDQAAS</sequence>
<evidence type="ECO:0000313" key="10">
    <source>
        <dbReference type="Proteomes" id="UP001203945"/>
    </source>
</evidence>
<comment type="caution">
    <text evidence="9">The sequence shown here is derived from an EMBL/GenBank/DDBJ whole genome shotgun (WGS) entry which is preliminary data.</text>
</comment>
<gene>
    <name evidence="9" type="ORF">MLD63_04270</name>
</gene>
<dbReference type="Pfam" id="PF02690">
    <property type="entry name" value="Na_Pi_cotrans"/>
    <property type="match status" value="2"/>
</dbReference>
<dbReference type="InterPro" id="IPR003841">
    <property type="entry name" value="Na/Pi_transpt"/>
</dbReference>
<dbReference type="InterPro" id="IPR038078">
    <property type="entry name" value="PhoU-like_sf"/>
</dbReference>
<keyword evidence="10" id="KW-1185">Reference proteome</keyword>
<evidence type="ECO:0000256" key="6">
    <source>
        <dbReference type="SAM" id="MobiDB-lite"/>
    </source>
</evidence>
<protein>
    <submittedName>
        <fullName evidence="9">Na/Pi cotransporter family protein</fullName>
    </submittedName>
</protein>
<name>A0ABT1MMY9_9RHOB</name>
<evidence type="ECO:0000256" key="5">
    <source>
        <dbReference type="ARBA" id="ARBA00023136"/>
    </source>
</evidence>
<comment type="subcellular location">
    <subcellularLocation>
        <location evidence="1">Cell membrane</location>
        <topology evidence="1">Multi-pass membrane protein</topology>
    </subcellularLocation>
</comment>
<evidence type="ECO:0000256" key="7">
    <source>
        <dbReference type="SAM" id="Phobius"/>
    </source>
</evidence>
<evidence type="ECO:0000259" key="8">
    <source>
        <dbReference type="Pfam" id="PF01895"/>
    </source>
</evidence>
<evidence type="ECO:0000256" key="3">
    <source>
        <dbReference type="ARBA" id="ARBA00022692"/>
    </source>
</evidence>
<evidence type="ECO:0000256" key="2">
    <source>
        <dbReference type="ARBA" id="ARBA00022475"/>
    </source>
</evidence>
<evidence type="ECO:0000256" key="4">
    <source>
        <dbReference type="ARBA" id="ARBA00022989"/>
    </source>
</evidence>
<keyword evidence="2" id="KW-1003">Cell membrane</keyword>
<feature type="transmembrane region" description="Helical" evidence="7">
    <location>
        <begin position="211"/>
        <end position="230"/>
    </location>
</feature>
<dbReference type="PANTHER" id="PTHR10010:SF46">
    <property type="entry name" value="SODIUM-DEPENDENT PHOSPHATE TRANSPORT PROTEIN 2B"/>
    <property type="match status" value="1"/>
</dbReference>
<feature type="transmembrane region" description="Helical" evidence="7">
    <location>
        <begin position="66"/>
        <end position="90"/>
    </location>
</feature>
<dbReference type="InterPro" id="IPR026022">
    <property type="entry name" value="PhoU_dom"/>
</dbReference>
<feature type="transmembrane region" description="Helical" evidence="7">
    <location>
        <begin position="133"/>
        <end position="153"/>
    </location>
</feature>
<keyword evidence="4 7" id="KW-1133">Transmembrane helix</keyword>
<dbReference type="EMBL" id="JAKZEU010000002">
    <property type="protein sequence ID" value="MCQ0969644.1"/>
    <property type="molecule type" value="Genomic_DNA"/>
</dbReference>
<dbReference type="NCBIfam" id="NF037997">
    <property type="entry name" value="Na_Pi_symport"/>
    <property type="match status" value="1"/>
</dbReference>
<feature type="region of interest" description="Disordered" evidence="6">
    <location>
        <begin position="308"/>
        <end position="328"/>
    </location>
</feature>
<evidence type="ECO:0000256" key="1">
    <source>
        <dbReference type="ARBA" id="ARBA00004651"/>
    </source>
</evidence>
<feature type="transmembrane region" description="Helical" evidence="7">
    <location>
        <begin position="280"/>
        <end position="301"/>
    </location>
</feature>
<feature type="transmembrane region" description="Helical" evidence="7">
    <location>
        <begin position="102"/>
        <end position="121"/>
    </location>
</feature>
<proteinExistence type="predicted"/>
<reference evidence="9 10" key="1">
    <citation type="submission" date="2022-03" db="EMBL/GenBank/DDBJ databases">
        <authorList>
            <person name="He Y."/>
        </authorList>
    </citation>
    <scope>NUCLEOTIDE SEQUENCE [LARGE SCALE GENOMIC DNA]</scope>
    <source>
        <strain evidence="9 10">TK19116</strain>
    </source>
</reference>
<keyword evidence="3 7" id="KW-0812">Transmembrane</keyword>
<accession>A0ABT1MMY9</accession>
<dbReference type="Proteomes" id="UP001203945">
    <property type="component" value="Unassembled WGS sequence"/>
</dbReference>
<dbReference type="PANTHER" id="PTHR10010">
    <property type="entry name" value="SOLUTE CARRIER FAMILY 34 SODIUM PHOSPHATE , MEMBER 2-RELATED"/>
    <property type="match status" value="1"/>
</dbReference>
<dbReference type="Gene3D" id="1.20.58.220">
    <property type="entry name" value="Phosphate transport system protein phou homolog 2, domain 2"/>
    <property type="match status" value="1"/>
</dbReference>
<dbReference type="SUPFAM" id="SSF109755">
    <property type="entry name" value="PhoU-like"/>
    <property type="match status" value="1"/>
</dbReference>
<organism evidence="9 10">
    <name type="scientific">Paracoccus albicereus</name>
    <dbReference type="NCBI Taxonomy" id="2922394"/>
    <lineage>
        <taxon>Bacteria</taxon>
        <taxon>Pseudomonadati</taxon>
        <taxon>Pseudomonadota</taxon>
        <taxon>Alphaproteobacteria</taxon>
        <taxon>Rhodobacterales</taxon>
        <taxon>Paracoccaceae</taxon>
        <taxon>Paracoccus</taxon>
    </lineage>
</organism>
<dbReference type="Pfam" id="PF01895">
    <property type="entry name" value="PhoU"/>
    <property type="match status" value="1"/>
</dbReference>
<feature type="transmembrane region" description="Helical" evidence="7">
    <location>
        <begin position="242"/>
        <end position="260"/>
    </location>
</feature>
<keyword evidence="5 7" id="KW-0472">Membrane</keyword>